<organism evidence="2 3">
    <name type="scientific">Fulvimonas soli</name>
    <dbReference type="NCBI Taxonomy" id="155197"/>
    <lineage>
        <taxon>Bacteria</taxon>
        <taxon>Pseudomonadati</taxon>
        <taxon>Pseudomonadota</taxon>
        <taxon>Gammaproteobacteria</taxon>
        <taxon>Lysobacterales</taxon>
        <taxon>Rhodanobacteraceae</taxon>
        <taxon>Fulvimonas</taxon>
    </lineage>
</organism>
<evidence type="ECO:0000313" key="3">
    <source>
        <dbReference type="Proteomes" id="UP000245812"/>
    </source>
</evidence>
<dbReference type="Pfam" id="PF03929">
    <property type="entry name" value="PepSY_TM"/>
    <property type="match status" value="1"/>
</dbReference>
<dbReference type="PANTHER" id="PTHR34219">
    <property type="entry name" value="IRON-REGULATED INNER MEMBRANE PROTEIN-RELATED"/>
    <property type="match status" value="1"/>
</dbReference>
<accession>A0A316I6B0</accession>
<feature type="transmembrane region" description="Helical" evidence="1">
    <location>
        <begin position="417"/>
        <end position="434"/>
    </location>
</feature>
<dbReference type="AlphaFoldDB" id="A0A316I6B0"/>
<keyword evidence="1" id="KW-0812">Transmembrane</keyword>
<feature type="transmembrane region" description="Helical" evidence="1">
    <location>
        <begin position="185"/>
        <end position="214"/>
    </location>
</feature>
<evidence type="ECO:0000313" key="2">
    <source>
        <dbReference type="EMBL" id="PWK82727.1"/>
    </source>
</evidence>
<name>A0A316I6B0_9GAMM</name>
<dbReference type="EMBL" id="QGHC01000015">
    <property type="protein sequence ID" value="PWK82727.1"/>
    <property type="molecule type" value="Genomic_DNA"/>
</dbReference>
<feature type="transmembrane region" description="Helical" evidence="1">
    <location>
        <begin position="137"/>
        <end position="164"/>
    </location>
</feature>
<feature type="transmembrane region" description="Helical" evidence="1">
    <location>
        <begin position="446"/>
        <end position="463"/>
    </location>
</feature>
<dbReference type="InterPro" id="IPR005625">
    <property type="entry name" value="PepSY-ass_TM"/>
</dbReference>
<evidence type="ECO:0000256" key="1">
    <source>
        <dbReference type="SAM" id="Phobius"/>
    </source>
</evidence>
<dbReference type="OrthoDB" id="9776609at2"/>
<sequence length="520" mass="55011">MKSSTLRTFQTVHTWTGLVAGFALFVAFYAGALSVFHDDIALWQNPPWRAAGADVSLDTLARRMVEAHPQARDDFGLVLAPRGTTQAPYAYWVQDGEARFATAAAIAAPSTGDPARGSLADFVYALHYSLGIPTVGLYLMGVVSLLYGLALVSGLIIHLPQLLGDLFALRAGRNLKRLWQDAHNAIGVLSLPFHLIFAVTGAILCLSTLALAALNPLAFDGKLSEAYARATTTAPARPAGGAAAPMLPPETLVERARAAALRTGVSSFEPDYIHYMHYGDRNAVVEVRGLSQRTLGTFGTVALDGADGTVLSVHVGARQDANGIVNSSMYALHFGSFGGRAVQWLYGLLGLAGAFLFYSGNLLWIESRRRRRHAEQPRRVRAMARATVGVCVGSCLGISAAFVATLLAGALGADPALPQQWACYGGFALACLYAGLRPVPRATPELLLATALLTALAALLDLARNAGVWLQPWSHATAAVFAVDLAGLALAAGFAGLARASWRRARHGEPNHVWALAAEG</sequence>
<keyword evidence="1" id="KW-0472">Membrane</keyword>
<keyword evidence="3" id="KW-1185">Reference proteome</keyword>
<dbReference type="RefSeq" id="WP_109724619.1">
    <property type="nucleotide sequence ID" value="NZ_MSZV01000065.1"/>
</dbReference>
<feature type="transmembrane region" description="Helical" evidence="1">
    <location>
        <begin position="475"/>
        <end position="497"/>
    </location>
</feature>
<keyword evidence="1" id="KW-1133">Transmembrane helix</keyword>
<reference evidence="2 3" key="1">
    <citation type="submission" date="2018-05" db="EMBL/GenBank/DDBJ databases">
        <title>Genomic Encyclopedia of Type Strains, Phase IV (KMG-IV): sequencing the most valuable type-strain genomes for metagenomic binning, comparative biology and taxonomic classification.</title>
        <authorList>
            <person name="Goeker M."/>
        </authorList>
    </citation>
    <scope>NUCLEOTIDE SEQUENCE [LARGE SCALE GENOMIC DNA]</scope>
    <source>
        <strain evidence="2 3">DSM 14263</strain>
    </source>
</reference>
<dbReference type="Proteomes" id="UP000245812">
    <property type="component" value="Unassembled WGS sequence"/>
</dbReference>
<dbReference type="PANTHER" id="PTHR34219:SF9">
    <property type="entry name" value="IRON-REGULATED INNER MEMBRANE PROTEIN"/>
    <property type="match status" value="1"/>
</dbReference>
<feature type="transmembrane region" description="Helical" evidence="1">
    <location>
        <begin position="344"/>
        <end position="365"/>
    </location>
</feature>
<gene>
    <name evidence="2" type="ORF">C7456_11524</name>
</gene>
<feature type="transmembrane region" description="Helical" evidence="1">
    <location>
        <begin position="12"/>
        <end position="36"/>
    </location>
</feature>
<proteinExistence type="predicted"/>
<feature type="transmembrane region" description="Helical" evidence="1">
    <location>
        <begin position="386"/>
        <end position="411"/>
    </location>
</feature>
<protein>
    <submittedName>
        <fullName evidence="2">Putative iron-regulated membrane protein</fullName>
    </submittedName>
</protein>
<comment type="caution">
    <text evidence="2">The sequence shown here is derived from an EMBL/GenBank/DDBJ whole genome shotgun (WGS) entry which is preliminary data.</text>
</comment>